<name>A0A0C3GD09_PILCF</name>
<evidence type="ECO:0008006" key="4">
    <source>
        <dbReference type="Google" id="ProtNLM"/>
    </source>
</evidence>
<proteinExistence type="predicted"/>
<evidence type="ECO:0000313" key="3">
    <source>
        <dbReference type="Proteomes" id="UP000054166"/>
    </source>
</evidence>
<sequence length="469" mass="53357">MKKTGISRKSKVSIGHRYGPATPSSTSLGPARREERLAAARASRAAEIAEMTIQQRQNLLDAEEIQQGFDENDDSPMDLDDPFLHLPIGEEGAYHSNAGNDKEVMTEIEEEMAKHSQRTQKDTRKDTRTRSDRVETSQKYWNRQLPRLVDSYLMWRHESWQPNNLQEPLSKEPHTVPESDLPPFPEDPSIPVSDHPLGQGDFTMEGVDTFGHSIYNFRCPDDMVFTNEGLIRGGYIRGAPLYPTIAISIRTLEDHRQTHRRPFHRYLCRQFSKAFNIYLEILHQVDVKVAKALDRDSQDWHLKNACPCCMYELEDEEPLVHRLLAAIDGNNSLKLVDDSFRRGTQQIDMRTGRVDRWLSADYVDQFKDEVPSRGKCGGMGAPGDQHGEGEEGDDDDDAWLDVEGGDNEDGRFKKAPADVDNPVPDVPPNPCTDHWKNAGPDGQKKMFSMFLITERRIGEISFSHCQQDP</sequence>
<dbReference type="InterPro" id="IPR040521">
    <property type="entry name" value="KDZ"/>
</dbReference>
<reference evidence="2 3" key="1">
    <citation type="submission" date="2014-04" db="EMBL/GenBank/DDBJ databases">
        <authorList>
            <consortium name="DOE Joint Genome Institute"/>
            <person name="Kuo A."/>
            <person name="Tarkka M."/>
            <person name="Buscot F."/>
            <person name="Kohler A."/>
            <person name="Nagy L.G."/>
            <person name="Floudas D."/>
            <person name="Copeland A."/>
            <person name="Barry K.W."/>
            <person name="Cichocki N."/>
            <person name="Veneault-Fourrey C."/>
            <person name="LaButti K."/>
            <person name="Lindquist E.A."/>
            <person name="Lipzen A."/>
            <person name="Lundell T."/>
            <person name="Morin E."/>
            <person name="Murat C."/>
            <person name="Sun H."/>
            <person name="Tunlid A."/>
            <person name="Henrissat B."/>
            <person name="Grigoriev I.V."/>
            <person name="Hibbett D.S."/>
            <person name="Martin F."/>
            <person name="Nordberg H.P."/>
            <person name="Cantor M.N."/>
            <person name="Hua S.X."/>
        </authorList>
    </citation>
    <scope>NUCLEOTIDE SEQUENCE [LARGE SCALE GENOMIC DNA]</scope>
    <source>
        <strain evidence="2 3">F 1598</strain>
    </source>
</reference>
<dbReference type="Proteomes" id="UP000054166">
    <property type="component" value="Unassembled WGS sequence"/>
</dbReference>
<evidence type="ECO:0000313" key="2">
    <source>
        <dbReference type="EMBL" id="KIM89584.1"/>
    </source>
</evidence>
<dbReference type="HOGENOM" id="CLU_013084_3_0_1"/>
<feature type="compositionally biased region" description="Acidic residues" evidence="1">
    <location>
        <begin position="390"/>
        <end position="407"/>
    </location>
</feature>
<organism evidence="2 3">
    <name type="scientific">Piloderma croceum (strain F 1598)</name>
    <dbReference type="NCBI Taxonomy" id="765440"/>
    <lineage>
        <taxon>Eukaryota</taxon>
        <taxon>Fungi</taxon>
        <taxon>Dikarya</taxon>
        <taxon>Basidiomycota</taxon>
        <taxon>Agaricomycotina</taxon>
        <taxon>Agaricomycetes</taxon>
        <taxon>Agaricomycetidae</taxon>
        <taxon>Atheliales</taxon>
        <taxon>Atheliaceae</taxon>
        <taxon>Piloderma</taxon>
    </lineage>
</organism>
<feature type="compositionally biased region" description="Basic residues" evidence="1">
    <location>
        <begin position="1"/>
        <end position="11"/>
    </location>
</feature>
<dbReference type="Pfam" id="PF18758">
    <property type="entry name" value="KDZ"/>
    <property type="match status" value="1"/>
</dbReference>
<evidence type="ECO:0000256" key="1">
    <source>
        <dbReference type="SAM" id="MobiDB-lite"/>
    </source>
</evidence>
<accession>A0A0C3GD09</accession>
<feature type="region of interest" description="Disordered" evidence="1">
    <location>
        <begin position="371"/>
        <end position="442"/>
    </location>
</feature>
<keyword evidence="3" id="KW-1185">Reference proteome</keyword>
<feature type="compositionally biased region" description="Basic and acidic residues" evidence="1">
    <location>
        <begin position="408"/>
        <end position="417"/>
    </location>
</feature>
<protein>
    <recommendedName>
        <fullName evidence="4">CxC1-like cysteine cluster associated with KDZ transposases domain-containing protein</fullName>
    </recommendedName>
</protein>
<dbReference type="AlphaFoldDB" id="A0A0C3GD09"/>
<feature type="region of interest" description="Disordered" evidence="1">
    <location>
        <begin position="1"/>
        <end position="39"/>
    </location>
</feature>
<gene>
    <name evidence="2" type="ORF">PILCRDRAFT_1928</name>
</gene>
<feature type="region of interest" description="Disordered" evidence="1">
    <location>
        <begin position="111"/>
        <end position="135"/>
    </location>
</feature>
<dbReference type="STRING" id="765440.A0A0C3GD09"/>
<dbReference type="InParanoid" id="A0A0C3GD09"/>
<dbReference type="EMBL" id="KN832974">
    <property type="protein sequence ID" value="KIM89584.1"/>
    <property type="molecule type" value="Genomic_DNA"/>
</dbReference>
<dbReference type="OrthoDB" id="2505969at2759"/>
<reference evidence="3" key="2">
    <citation type="submission" date="2015-01" db="EMBL/GenBank/DDBJ databases">
        <title>Evolutionary Origins and Diversification of the Mycorrhizal Mutualists.</title>
        <authorList>
            <consortium name="DOE Joint Genome Institute"/>
            <consortium name="Mycorrhizal Genomics Consortium"/>
            <person name="Kohler A."/>
            <person name="Kuo A."/>
            <person name="Nagy L.G."/>
            <person name="Floudas D."/>
            <person name="Copeland A."/>
            <person name="Barry K.W."/>
            <person name="Cichocki N."/>
            <person name="Veneault-Fourrey C."/>
            <person name="LaButti K."/>
            <person name="Lindquist E.A."/>
            <person name="Lipzen A."/>
            <person name="Lundell T."/>
            <person name="Morin E."/>
            <person name="Murat C."/>
            <person name="Riley R."/>
            <person name="Ohm R."/>
            <person name="Sun H."/>
            <person name="Tunlid A."/>
            <person name="Henrissat B."/>
            <person name="Grigoriev I.V."/>
            <person name="Hibbett D.S."/>
            <person name="Martin F."/>
        </authorList>
    </citation>
    <scope>NUCLEOTIDE SEQUENCE [LARGE SCALE GENOMIC DNA]</scope>
    <source>
        <strain evidence="3">F 1598</strain>
    </source>
</reference>